<feature type="domain" description="AB hydrolase-1" evidence="1">
    <location>
        <begin position="3"/>
        <end position="232"/>
    </location>
</feature>
<gene>
    <name evidence="2" type="ORF">GTW09_02795</name>
</gene>
<dbReference type="InterPro" id="IPR000073">
    <property type="entry name" value="AB_hydrolase_1"/>
</dbReference>
<dbReference type="PANTHER" id="PTHR43798">
    <property type="entry name" value="MONOACYLGLYCEROL LIPASE"/>
    <property type="match status" value="1"/>
</dbReference>
<organism evidence="2 3">
    <name type="scientific">Alteromonas hispanica</name>
    <dbReference type="NCBI Taxonomy" id="315421"/>
    <lineage>
        <taxon>Bacteria</taxon>
        <taxon>Pseudomonadati</taxon>
        <taxon>Pseudomonadota</taxon>
        <taxon>Gammaproteobacteria</taxon>
        <taxon>Alteromonadales</taxon>
        <taxon>Alteromonadaceae</taxon>
        <taxon>Alteromonas/Salinimonas group</taxon>
        <taxon>Alteromonas</taxon>
    </lineage>
</organism>
<keyword evidence="2" id="KW-0378">Hydrolase</keyword>
<reference evidence="2 3" key="1">
    <citation type="submission" date="2020-01" db="EMBL/GenBank/DDBJ databases">
        <title>Genomes of bacteria type strains.</title>
        <authorList>
            <person name="Chen J."/>
            <person name="Zhu S."/>
            <person name="Yang J."/>
        </authorList>
    </citation>
    <scope>NUCLEOTIDE SEQUENCE [LARGE SCALE GENOMIC DNA]</scope>
    <source>
        <strain evidence="2 3">LMG 22958</strain>
    </source>
</reference>
<name>A0A6L9MQQ5_9ALTE</name>
<dbReference type="EMBL" id="JAAAWP010000001">
    <property type="protein sequence ID" value="NDW20452.1"/>
    <property type="molecule type" value="Genomic_DNA"/>
</dbReference>
<evidence type="ECO:0000313" key="2">
    <source>
        <dbReference type="EMBL" id="NDW20452.1"/>
    </source>
</evidence>
<dbReference type="InterPro" id="IPR050266">
    <property type="entry name" value="AB_hydrolase_sf"/>
</dbReference>
<dbReference type="Pfam" id="PF12697">
    <property type="entry name" value="Abhydrolase_6"/>
    <property type="match status" value="1"/>
</dbReference>
<dbReference type="SUPFAM" id="SSF53474">
    <property type="entry name" value="alpha/beta-Hydrolases"/>
    <property type="match status" value="1"/>
</dbReference>
<dbReference type="AlphaFoldDB" id="A0A6L9MQQ5"/>
<keyword evidence="3" id="KW-1185">Reference proteome</keyword>
<evidence type="ECO:0000259" key="1">
    <source>
        <dbReference type="Pfam" id="PF12697"/>
    </source>
</evidence>
<dbReference type="GO" id="GO:0016020">
    <property type="term" value="C:membrane"/>
    <property type="evidence" value="ECO:0007669"/>
    <property type="project" value="TreeGrafter"/>
</dbReference>
<dbReference type="Proteomes" id="UP000478837">
    <property type="component" value="Unassembled WGS sequence"/>
</dbReference>
<proteinExistence type="predicted"/>
<accession>A0A6L9MQQ5</accession>
<dbReference type="Gene3D" id="3.40.50.1820">
    <property type="entry name" value="alpha/beta hydrolase"/>
    <property type="match status" value="1"/>
</dbReference>
<comment type="caution">
    <text evidence="2">The sequence shown here is derived from an EMBL/GenBank/DDBJ whole genome shotgun (WGS) entry which is preliminary data.</text>
</comment>
<protein>
    <submittedName>
        <fullName evidence="2">Alpha/beta fold hydrolase</fullName>
    </submittedName>
</protein>
<dbReference type="InterPro" id="IPR029058">
    <property type="entry name" value="AB_hydrolase_fold"/>
</dbReference>
<dbReference type="RefSeq" id="WP_163109850.1">
    <property type="nucleotide sequence ID" value="NZ_JAAAWP010000001.1"/>
</dbReference>
<evidence type="ECO:0000313" key="3">
    <source>
        <dbReference type="Proteomes" id="UP000478837"/>
    </source>
</evidence>
<sequence length="243" mass="26377">MTLVFVHGSGCTHHVWSYQTSFFNNSIALDLPGHPNGNALTDIEAMSQWLLSVLEERNLHNVVLVGHSLGSAVVLKAALDTATSKTESHRVATSENSRIKGLVLIGAGAKLKVMPQFLDALTSVVEKGEEFPGFLLAPNQTLAEPLRTEVNTAMVKNGAAVTLTDFLICNSFDVMGSLHKVSLPVQLIVGSEDVMTPVKYSHYLNEQLPNASLNIIDDGTHMVFAEQPDIVNQCIERFIANLD</sequence>
<dbReference type="PANTHER" id="PTHR43798:SF33">
    <property type="entry name" value="HYDROLASE, PUTATIVE (AFU_ORTHOLOGUE AFUA_2G14860)-RELATED"/>
    <property type="match status" value="1"/>
</dbReference>
<dbReference type="GO" id="GO:0016787">
    <property type="term" value="F:hydrolase activity"/>
    <property type="evidence" value="ECO:0007669"/>
    <property type="project" value="UniProtKB-KW"/>
</dbReference>